<dbReference type="AlphaFoldDB" id="A0A2H3JDZ1"/>
<proteinExistence type="predicted"/>
<sequence length="212" mass="22779">MSISIDTADRTGYTAIAAWLPCAFRAYDALSGDGRTFLVTLTANKGNYLAHRTPRSEPYSRPISDLAPACAPACYCPSRYRSPSAHGHMKLAAIYGAHSCLRVPLARAALTSARTYRDMPSSVCGTSSQPGRSRVHLRHARSRAESRGEQPVHPRILRPAPSAADATRTLALARRRPAMTSGAGFTAAGRPRPRDRAGHTGARALSKCVHCD</sequence>
<keyword evidence="3" id="KW-1185">Reference proteome</keyword>
<evidence type="ECO:0000256" key="1">
    <source>
        <dbReference type="SAM" id="MobiDB-lite"/>
    </source>
</evidence>
<gene>
    <name evidence="2" type="ORF">WOLCODRAFT_162363</name>
</gene>
<name>A0A2H3JDZ1_WOLCO</name>
<protein>
    <submittedName>
        <fullName evidence="2">Uncharacterized protein</fullName>
    </submittedName>
</protein>
<evidence type="ECO:0000313" key="2">
    <source>
        <dbReference type="EMBL" id="PCH40450.1"/>
    </source>
</evidence>
<feature type="region of interest" description="Disordered" evidence="1">
    <location>
        <begin position="180"/>
        <end position="205"/>
    </location>
</feature>
<reference evidence="2 3" key="1">
    <citation type="journal article" date="2012" name="Science">
        <title>The Paleozoic origin of enzymatic lignin decomposition reconstructed from 31 fungal genomes.</title>
        <authorList>
            <person name="Floudas D."/>
            <person name="Binder M."/>
            <person name="Riley R."/>
            <person name="Barry K."/>
            <person name="Blanchette R.A."/>
            <person name="Henrissat B."/>
            <person name="Martinez A.T."/>
            <person name="Otillar R."/>
            <person name="Spatafora J.W."/>
            <person name="Yadav J.S."/>
            <person name="Aerts A."/>
            <person name="Benoit I."/>
            <person name="Boyd A."/>
            <person name="Carlson A."/>
            <person name="Copeland A."/>
            <person name="Coutinho P.M."/>
            <person name="de Vries R.P."/>
            <person name="Ferreira P."/>
            <person name="Findley K."/>
            <person name="Foster B."/>
            <person name="Gaskell J."/>
            <person name="Glotzer D."/>
            <person name="Gorecki P."/>
            <person name="Heitman J."/>
            <person name="Hesse C."/>
            <person name="Hori C."/>
            <person name="Igarashi K."/>
            <person name="Jurgens J.A."/>
            <person name="Kallen N."/>
            <person name="Kersten P."/>
            <person name="Kohler A."/>
            <person name="Kuees U."/>
            <person name="Kumar T.K.A."/>
            <person name="Kuo A."/>
            <person name="LaButti K."/>
            <person name="Larrondo L.F."/>
            <person name="Lindquist E."/>
            <person name="Ling A."/>
            <person name="Lombard V."/>
            <person name="Lucas S."/>
            <person name="Lundell T."/>
            <person name="Martin R."/>
            <person name="McLaughlin D.J."/>
            <person name="Morgenstern I."/>
            <person name="Morin E."/>
            <person name="Murat C."/>
            <person name="Nagy L.G."/>
            <person name="Nolan M."/>
            <person name="Ohm R.A."/>
            <person name="Patyshakuliyeva A."/>
            <person name="Rokas A."/>
            <person name="Ruiz-Duenas F.J."/>
            <person name="Sabat G."/>
            <person name="Salamov A."/>
            <person name="Samejima M."/>
            <person name="Schmutz J."/>
            <person name="Slot J.C."/>
            <person name="St John F."/>
            <person name="Stenlid J."/>
            <person name="Sun H."/>
            <person name="Sun S."/>
            <person name="Syed K."/>
            <person name="Tsang A."/>
            <person name="Wiebenga A."/>
            <person name="Young D."/>
            <person name="Pisabarro A."/>
            <person name="Eastwood D.C."/>
            <person name="Martin F."/>
            <person name="Cullen D."/>
            <person name="Grigoriev I.V."/>
            <person name="Hibbett D.S."/>
        </authorList>
    </citation>
    <scope>NUCLEOTIDE SEQUENCE [LARGE SCALE GENOMIC DNA]</scope>
    <source>
        <strain evidence="2 3">MD-104</strain>
    </source>
</reference>
<organism evidence="2 3">
    <name type="scientific">Wolfiporia cocos (strain MD-104)</name>
    <name type="common">Brown rot fungus</name>
    <dbReference type="NCBI Taxonomy" id="742152"/>
    <lineage>
        <taxon>Eukaryota</taxon>
        <taxon>Fungi</taxon>
        <taxon>Dikarya</taxon>
        <taxon>Basidiomycota</taxon>
        <taxon>Agaricomycotina</taxon>
        <taxon>Agaricomycetes</taxon>
        <taxon>Polyporales</taxon>
        <taxon>Phaeolaceae</taxon>
        <taxon>Wolfiporia</taxon>
    </lineage>
</organism>
<dbReference type="EMBL" id="KB468053">
    <property type="protein sequence ID" value="PCH40450.1"/>
    <property type="molecule type" value="Genomic_DNA"/>
</dbReference>
<accession>A0A2H3JDZ1</accession>
<evidence type="ECO:0000313" key="3">
    <source>
        <dbReference type="Proteomes" id="UP000218811"/>
    </source>
</evidence>
<dbReference type="Proteomes" id="UP000218811">
    <property type="component" value="Unassembled WGS sequence"/>
</dbReference>